<dbReference type="GO" id="GO:0005245">
    <property type="term" value="F:voltage-gated calcium channel activity"/>
    <property type="evidence" value="ECO:0007669"/>
    <property type="project" value="TreeGrafter"/>
</dbReference>
<dbReference type="PANTHER" id="PTHR10166:SF37">
    <property type="entry name" value="STOLID, ISOFORM H"/>
    <property type="match status" value="1"/>
</dbReference>
<dbReference type="OrthoDB" id="10054666at2759"/>
<protein>
    <submittedName>
        <fullName evidence="9">Voltage dependent calcium channel subunit</fullName>
    </submittedName>
</protein>
<dbReference type="InterPro" id="IPR051173">
    <property type="entry name" value="Ca_channel_alpha-2/delta"/>
</dbReference>
<keyword evidence="4" id="KW-0106">Calcium</keyword>
<dbReference type="InterPro" id="IPR013608">
    <property type="entry name" value="VWA_N"/>
</dbReference>
<evidence type="ECO:0000256" key="6">
    <source>
        <dbReference type="ARBA" id="ARBA00023136"/>
    </source>
</evidence>
<keyword evidence="7" id="KW-0325">Glycoprotein</keyword>
<gene>
    <name evidence="9" type="ORF">FGIG_03572</name>
</gene>
<evidence type="ECO:0000256" key="7">
    <source>
        <dbReference type="ARBA" id="ARBA00023180"/>
    </source>
</evidence>
<dbReference type="Proteomes" id="UP000316759">
    <property type="component" value="Unassembled WGS sequence"/>
</dbReference>
<evidence type="ECO:0000259" key="8">
    <source>
        <dbReference type="Pfam" id="PF08399"/>
    </source>
</evidence>
<keyword evidence="10" id="KW-1185">Reference proteome</keyword>
<keyword evidence="3" id="KW-0732">Signal</keyword>
<keyword evidence="6" id="KW-0472">Membrane</keyword>
<comment type="caution">
    <text evidence="9">The sequence shown here is derived from an EMBL/GenBank/DDBJ whole genome shotgun (WGS) entry which is preliminary data.</text>
</comment>
<evidence type="ECO:0000256" key="3">
    <source>
        <dbReference type="ARBA" id="ARBA00022729"/>
    </source>
</evidence>
<reference evidence="9 10" key="1">
    <citation type="submission" date="2019-04" db="EMBL/GenBank/DDBJ databases">
        <title>Annotation for the trematode Fasciola gigantica.</title>
        <authorList>
            <person name="Choi Y.-J."/>
        </authorList>
    </citation>
    <scope>NUCLEOTIDE SEQUENCE [LARGE SCALE GENOMIC DNA]</scope>
    <source>
        <strain evidence="9">Uganda_cow_1</strain>
    </source>
</reference>
<evidence type="ECO:0000256" key="1">
    <source>
        <dbReference type="ARBA" id="ARBA00004479"/>
    </source>
</evidence>
<evidence type="ECO:0000313" key="9">
    <source>
        <dbReference type="EMBL" id="TPP57497.1"/>
    </source>
</evidence>
<evidence type="ECO:0000256" key="4">
    <source>
        <dbReference type="ARBA" id="ARBA00022837"/>
    </source>
</evidence>
<proteinExistence type="predicted"/>
<dbReference type="Pfam" id="PF08399">
    <property type="entry name" value="VWA_N"/>
    <property type="match status" value="1"/>
</dbReference>
<evidence type="ECO:0000313" key="10">
    <source>
        <dbReference type="Proteomes" id="UP000316759"/>
    </source>
</evidence>
<keyword evidence="5" id="KW-1133">Transmembrane helix</keyword>
<comment type="subcellular location">
    <subcellularLocation>
        <location evidence="1">Membrane</location>
        <topology evidence="1">Single-pass type I membrane protein</topology>
    </subcellularLocation>
</comment>
<keyword evidence="2" id="KW-0812">Transmembrane</keyword>
<sequence>IYRGSNFGRQEVNDEFAFAQLDKAVAKVEAIARQKEALVDKIKLAAEKAYKARSDNPPTGCYHRAKAVTLFPVVLGSNETQNCSEKLYLPLRENPLFENKYVSMNYSVAHVPTNVYDLSRELVTVGNWTAGLDKVFRENAASDRTLKWQYFGSSTGFFKYYPDSRNSQKCFQEFPTFFFQKHLDVVARSNALLNDAYTVWTGVSVGQFSLKETLIASKEDEPTMYTSVAKAVYDRTRKAVSPGVEKELILGLVLISMKLALFANLGCVKERKYKGRGI</sequence>
<evidence type="ECO:0000256" key="5">
    <source>
        <dbReference type="ARBA" id="ARBA00022989"/>
    </source>
</evidence>
<dbReference type="PANTHER" id="PTHR10166">
    <property type="entry name" value="VOLTAGE-DEPENDENT CALCIUM CHANNEL SUBUNIT ALPHA-2/DELTA-RELATED"/>
    <property type="match status" value="1"/>
</dbReference>
<dbReference type="STRING" id="46835.A0A504YHV5"/>
<name>A0A504YHV5_FASGI</name>
<accession>A0A504YHV5</accession>
<feature type="non-terminal residue" evidence="9">
    <location>
        <position position="1"/>
    </location>
</feature>
<dbReference type="EMBL" id="SUNJ01013127">
    <property type="protein sequence ID" value="TPP57497.1"/>
    <property type="molecule type" value="Genomic_DNA"/>
</dbReference>
<evidence type="ECO:0000256" key="2">
    <source>
        <dbReference type="ARBA" id="ARBA00022692"/>
    </source>
</evidence>
<dbReference type="AlphaFoldDB" id="A0A504YHV5"/>
<organism evidence="9 10">
    <name type="scientific">Fasciola gigantica</name>
    <name type="common">Giant liver fluke</name>
    <dbReference type="NCBI Taxonomy" id="46835"/>
    <lineage>
        <taxon>Eukaryota</taxon>
        <taxon>Metazoa</taxon>
        <taxon>Spiralia</taxon>
        <taxon>Lophotrochozoa</taxon>
        <taxon>Platyhelminthes</taxon>
        <taxon>Trematoda</taxon>
        <taxon>Digenea</taxon>
        <taxon>Plagiorchiida</taxon>
        <taxon>Echinostomata</taxon>
        <taxon>Echinostomatoidea</taxon>
        <taxon>Fasciolidae</taxon>
        <taxon>Fasciola</taxon>
    </lineage>
</organism>
<feature type="domain" description="VWA N-terminal" evidence="8">
    <location>
        <begin position="84"/>
        <end position="163"/>
    </location>
</feature>
<dbReference type="GO" id="GO:0005891">
    <property type="term" value="C:voltage-gated calcium channel complex"/>
    <property type="evidence" value="ECO:0007669"/>
    <property type="project" value="TreeGrafter"/>
</dbReference>